<dbReference type="AlphaFoldDB" id="I2Q7Q5"/>
<dbReference type="InterPro" id="IPR029063">
    <property type="entry name" value="SAM-dependent_MTases_sf"/>
</dbReference>
<dbReference type="STRING" id="596152.DesU5LDRAFT_0090"/>
<sequence>MCGRALVLANFSIEACLVFEKILPKDLDEFSALMFAEALQKEGRARSGLALAPLFKNIVDPAVHRVLGAIFVDLGDIPQAKKHLEKVVDNDGNGYVHDRLIAVYYAENNWTALRQILKQAAQRYSNPYYHVQKVALDILMDQPVNDLESWLQREQGEIVDSARYIKPHIANGCQLTGTTYQTFEIIQSMVPDFGLLLEFGVRNGHSIYRLAEMFPSRQVYGFDSFEGLPEAWNNESAGSYTALGRLPKVPANVEFVVGWFNETLPGFKKAHSEPIAFMNVDCDLYSATKTIFEEMDAQIVPGTIIVFDEYLVNKSWREDEFKAFQEWVSAQNVKYEYLAASLYTKQAAVRILEKG</sequence>
<keyword evidence="1" id="KW-0808">Transferase</keyword>
<dbReference type="eggNOG" id="COG4122">
    <property type="taxonomic scope" value="Bacteria"/>
</dbReference>
<proteinExistence type="predicted"/>
<dbReference type="Pfam" id="PF13578">
    <property type="entry name" value="Methyltransf_24"/>
    <property type="match status" value="1"/>
</dbReference>
<keyword evidence="1" id="KW-0489">Methyltransferase</keyword>
<dbReference type="InterPro" id="IPR011990">
    <property type="entry name" value="TPR-like_helical_dom_sf"/>
</dbReference>
<protein>
    <submittedName>
        <fullName evidence="1">Macrocin-O-methyltransferase (TylF)</fullName>
    </submittedName>
</protein>
<accession>I2Q7Q5</accession>
<dbReference type="Gene3D" id="3.40.50.150">
    <property type="entry name" value="Vaccinia Virus protein VP39"/>
    <property type="match status" value="1"/>
</dbReference>
<reference evidence="1" key="1">
    <citation type="submission" date="2011-11" db="EMBL/GenBank/DDBJ databases">
        <title>Improved High-Quality Draft sequence of Desulfovibrio sp. U5L.</title>
        <authorList>
            <consortium name="US DOE Joint Genome Institute"/>
            <person name="Lucas S."/>
            <person name="Han J."/>
            <person name="Lapidus A."/>
            <person name="Cheng J.-F."/>
            <person name="Goodwin L."/>
            <person name="Pitluck S."/>
            <person name="Peters L."/>
            <person name="Ovchinnikova G."/>
            <person name="Held B."/>
            <person name="Detter J.C."/>
            <person name="Han C."/>
            <person name="Tapia R."/>
            <person name="Land M."/>
            <person name="Hauser L."/>
            <person name="Kyrpides N."/>
            <person name="Ivanova N."/>
            <person name="Pagani I."/>
            <person name="Gabster J."/>
            <person name="Walker C."/>
            <person name="Stolyar S."/>
            <person name="Stahl D."/>
            <person name="Arkin A."/>
            <person name="Dehal P."/>
            <person name="Hazen T."/>
            <person name="Woyke T."/>
        </authorList>
    </citation>
    <scope>NUCLEOTIDE SEQUENCE [LARGE SCALE GENOMIC DNA]</scope>
    <source>
        <strain evidence="1">U5L</strain>
    </source>
</reference>
<dbReference type="eggNOG" id="COG0457">
    <property type="taxonomic scope" value="Bacteria"/>
</dbReference>
<name>I2Q7Q5_9BACT</name>
<dbReference type="PANTHER" id="PTHR40036">
    <property type="entry name" value="MACROCIN O-METHYLTRANSFERASE"/>
    <property type="match status" value="1"/>
</dbReference>
<dbReference type="Gene3D" id="1.25.40.10">
    <property type="entry name" value="Tetratricopeptide repeat domain"/>
    <property type="match status" value="1"/>
</dbReference>
<dbReference type="EMBL" id="JH600067">
    <property type="protein sequence ID" value="EIG55811.1"/>
    <property type="molecule type" value="Genomic_DNA"/>
</dbReference>
<dbReference type="GO" id="GO:0008168">
    <property type="term" value="F:methyltransferase activity"/>
    <property type="evidence" value="ECO:0007669"/>
    <property type="project" value="UniProtKB-KW"/>
</dbReference>
<dbReference type="PANTHER" id="PTHR40036:SF1">
    <property type="entry name" value="MACROCIN O-METHYLTRANSFERASE"/>
    <property type="match status" value="1"/>
</dbReference>
<evidence type="ECO:0000313" key="1">
    <source>
        <dbReference type="EMBL" id="EIG55811.1"/>
    </source>
</evidence>
<dbReference type="GO" id="GO:0032259">
    <property type="term" value="P:methylation"/>
    <property type="evidence" value="ECO:0007669"/>
    <property type="project" value="UniProtKB-KW"/>
</dbReference>
<dbReference type="SUPFAM" id="SSF53335">
    <property type="entry name" value="S-adenosyl-L-methionine-dependent methyltransferases"/>
    <property type="match status" value="1"/>
</dbReference>
<gene>
    <name evidence="1" type="ORF">DesU5LDRAFT_0090</name>
</gene>
<dbReference type="InterPro" id="IPR008884">
    <property type="entry name" value="TylF_MeTrfase"/>
</dbReference>
<dbReference type="HOGENOM" id="CLU_780163_0_0_7"/>
<organism evidence="1">
    <name type="scientific">Desulfovibrio sp. U5L</name>
    <dbReference type="NCBI Taxonomy" id="596152"/>
    <lineage>
        <taxon>Bacteria</taxon>
        <taxon>Pseudomonadati</taxon>
        <taxon>Thermodesulfobacteriota</taxon>
        <taxon>Desulfovibrionia</taxon>
        <taxon>Desulfovibrionales</taxon>
        <taxon>Desulfovibrionaceae</taxon>
        <taxon>Desulfovibrio</taxon>
    </lineage>
</organism>